<dbReference type="EMBL" id="PECL01000007">
    <property type="protein sequence ID" value="TEA06287.1"/>
    <property type="molecule type" value="Genomic_DNA"/>
</dbReference>
<organism evidence="2 3">
    <name type="scientific">Mycobacteroides salmoniphilum</name>
    <dbReference type="NCBI Taxonomy" id="404941"/>
    <lineage>
        <taxon>Bacteria</taxon>
        <taxon>Bacillati</taxon>
        <taxon>Actinomycetota</taxon>
        <taxon>Actinomycetes</taxon>
        <taxon>Mycobacteriales</taxon>
        <taxon>Mycobacteriaceae</taxon>
        <taxon>Mycobacteroides</taxon>
    </lineage>
</organism>
<sequence length="186" mass="20192" precursor="true">MRRTRAVNVAACLLAVALTSSGCQTVRQAYGYVRGTNPSCMRVAEYTAEVHDRRSFVGGADNVFVGKVQASEGQHVERKDLYSLFTVHVVTNLKGQLSGDVTVSQIGGNFNGTECLQNNDEILSIGKTYLFTTIYSKNIDKHFVAASNYGDVELSPDDVATLHSGTEPPIVSEFRDAVANQIPSKK</sequence>
<feature type="signal peptide" evidence="1">
    <location>
        <begin position="1"/>
        <end position="22"/>
    </location>
</feature>
<gene>
    <name evidence="2" type="ORF">CCUG60884_01425</name>
</gene>
<dbReference type="Proteomes" id="UP000294604">
    <property type="component" value="Unassembled WGS sequence"/>
</dbReference>
<evidence type="ECO:0000313" key="2">
    <source>
        <dbReference type="EMBL" id="TEA06287.1"/>
    </source>
</evidence>
<name>A0A4R8SVE6_9MYCO</name>
<reference evidence="2 3" key="1">
    <citation type="journal article" date="2019" name="Sci. Rep.">
        <title>Extended insight into the Mycobacterium chelonae-abscessus complex through whole genome sequencing of Mycobacterium salmoniphilum outbreak and Mycobacterium salmoniphilum-like strains.</title>
        <authorList>
            <person name="Behra P.R.K."/>
            <person name="Das S."/>
            <person name="Pettersson B.M.F."/>
            <person name="Shirreff L."/>
            <person name="DuCote T."/>
            <person name="Jacobsson K.G."/>
            <person name="Ennis D.G."/>
            <person name="Kirsebom L.A."/>
        </authorList>
    </citation>
    <scope>NUCLEOTIDE SEQUENCE [LARGE SCALE GENOMIC DNA]</scope>
    <source>
        <strain evidence="2 3">CCUG 60884</strain>
    </source>
</reference>
<feature type="chain" id="PRO_5038599865" description="Lipoprotein" evidence="1">
    <location>
        <begin position="23"/>
        <end position="186"/>
    </location>
</feature>
<dbReference type="PROSITE" id="PS51257">
    <property type="entry name" value="PROKAR_LIPOPROTEIN"/>
    <property type="match status" value="1"/>
</dbReference>
<dbReference type="RefSeq" id="WP_134083222.1">
    <property type="nucleotide sequence ID" value="NZ_PECL01000007.1"/>
</dbReference>
<dbReference type="AlphaFoldDB" id="A0A4R8SVE6"/>
<proteinExistence type="predicted"/>
<evidence type="ECO:0000256" key="1">
    <source>
        <dbReference type="SAM" id="SignalP"/>
    </source>
</evidence>
<evidence type="ECO:0008006" key="4">
    <source>
        <dbReference type="Google" id="ProtNLM"/>
    </source>
</evidence>
<accession>A0A4R8SVE6</accession>
<keyword evidence="1" id="KW-0732">Signal</keyword>
<evidence type="ECO:0000313" key="3">
    <source>
        <dbReference type="Proteomes" id="UP000294604"/>
    </source>
</evidence>
<comment type="caution">
    <text evidence="2">The sequence shown here is derived from an EMBL/GenBank/DDBJ whole genome shotgun (WGS) entry which is preliminary data.</text>
</comment>
<protein>
    <recommendedName>
        <fullName evidence="4">Lipoprotein</fullName>
    </recommendedName>
</protein>